<dbReference type="Proteomes" id="UP000191257">
    <property type="component" value="Plasmid unnamed1"/>
</dbReference>
<dbReference type="InterPro" id="IPR036390">
    <property type="entry name" value="WH_DNA-bd_sf"/>
</dbReference>
<proteinExistence type="predicted"/>
<keyword evidence="1" id="KW-0678">Repressor</keyword>
<feature type="domain" description="HTH deoR-type" evidence="5">
    <location>
        <begin position="3"/>
        <end position="58"/>
    </location>
</feature>
<dbReference type="EMBL" id="CP020441">
    <property type="protein sequence ID" value="ARC35211.1"/>
    <property type="molecule type" value="Genomic_DNA"/>
</dbReference>
<reference evidence="6" key="1">
    <citation type="submission" date="2017-12" db="EMBL/GenBank/DDBJ databases">
        <title>FDA dAtabase for Regulatory Grade micrObial Sequences (FDA-ARGOS): Supporting development and validation of Infectious Disease Dx tests.</title>
        <authorList>
            <person name="Campos J."/>
            <person name="Goldberg B."/>
            <person name="Tallon L."/>
            <person name="Sadzewicz L."/>
            <person name="Sengamalay N."/>
            <person name="Ott S."/>
            <person name="Godinez A."/>
            <person name="Nagaraj S."/>
            <person name="Vyas G."/>
            <person name="Aluvathingal J."/>
            <person name="Nadendla S."/>
            <person name="Geyer C."/>
            <person name="Nandy P."/>
            <person name="Hobson J."/>
            <person name="Sichtig H."/>
        </authorList>
    </citation>
    <scope>NUCLEOTIDE SEQUENCE</scope>
    <source>
        <strain evidence="6">FDAARGOS_252</strain>
        <plasmid evidence="6">unnamed1</plasmid>
    </source>
</reference>
<dbReference type="SUPFAM" id="SSF46785">
    <property type="entry name" value="Winged helix' DNA-binding domain"/>
    <property type="match status" value="1"/>
</dbReference>
<evidence type="ECO:0000256" key="4">
    <source>
        <dbReference type="ARBA" id="ARBA00023163"/>
    </source>
</evidence>
<dbReference type="SMART" id="SM01134">
    <property type="entry name" value="DeoRC"/>
    <property type="match status" value="1"/>
</dbReference>
<dbReference type="PANTHER" id="PTHR30363:SF4">
    <property type="entry name" value="GLYCEROL-3-PHOSPHATE REGULON REPRESSOR"/>
    <property type="match status" value="1"/>
</dbReference>
<dbReference type="KEGG" id="pye:A6J80_01445"/>
<accession>A0A1V0GN02</accession>
<dbReference type="InterPro" id="IPR036388">
    <property type="entry name" value="WH-like_DNA-bd_sf"/>
</dbReference>
<sequence length="267" mass="29156">MWSHERQGKILEILVRDGKVMTNQLADMFSVSRETVRRDLLEMEETGSLTRVHGGALLSGAEIAPEPAFDVRRSADASAKDAIGEAACALIEPGMTLMIDTGTTTLAFARALLRRGALRIITNSIEIARLTAASDCETLLLGGRPHRDVPGTFGEMTLSQLDRFLADMAVISPVGLHPHRGATDYELHEAELARAMMRRAKSRVILCHSAKIGVESRVSICGLDEIDHVVTDARPGEVFTLPRGQMHFAQARASDQWHLPQADGVRT</sequence>
<dbReference type="PRINTS" id="PR00037">
    <property type="entry name" value="HTHLACR"/>
</dbReference>
<keyword evidence="2" id="KW-0805">Transcription regulation</keyword>
<dbReference type="InterPro" id="IPR037171">
    <property type="entry name" value="NagB/RpiA_transferase-like"/>
</dbReference>
<keyword evidence="4" id="KW-0804">Transcription</keyword>
<dbReference type="RefSeq" id="WP_080620205.1">
    <property type="nucleotide sequence ID" value="NZ_CAWMZI010000002.1"/>
</dbReference>
<dbReference type="InterPro" id="IPR018356">
    <property type="entry name" value="Tscrpt_reg_HTH_DeoR_CS"/>
</dbReference>
<organism evidence="6 7">
    <name type="scientific">Paracoccus yeei</name>
    <dbReference type="NCBI Taxonomy" id="147645"/>
    <lineage>
        <taxon>Bacteria</taxon>
        <taxon>Pseudomonadati</taxon>
        <taxon>Pseudomonadota</taxon>
        <taxon>Alphaproteobacteria</taxon>
        <taxon>Rhodobacterales</taxon>
        <taxon>Paracoccaceae</taxon>
        <taxon>Paracoccus</taxon>
    </lineage>
</organism>
<dbReference type="PANTHER" id="PTHR30363">
    <property type="entry name" value="HTH-TYPE TRANSCRIPTIONAL REGULATOR SRLR-RELATED"/>
    <property type="match status" value="1"/>
</dbReference>
<keyword evidence="3" id="KW-0238">DNA-binding</keyword>
<evidence type="ECO:0000313" key="7">
    <source>
        <dbReference type="Proteomes" id="UP000191257"/>
    </source>
</evidence>
<dbReference type="SUPFAM" id="SSF100950">
    <property type="entry name" value="NagB/RpiA/CoA transferase-like"/>
    <property type="match status" value="1"/>
</dbReference>
<dbReference type="SMART" id="SM00420">
    <property type="entry name" value="HTH_DEOR"/>
    <property type="match status" value="1"/>
</dbReference>
<dbReference type="Gene3D" id="3.40.50.1360">
    <property type="match status" value="1"/>
</dbReference>
<gene>
    <name evidence="6" type="ORF">A6J80_01445</name>
</gene>
<dbReference type="AlphaFoldDB" id="A0A1V0GN02"/>
<dbReference type="InterPro" id="IPR014036">
    <property type="entry name" value="DeoR-like_C"/>
</dbReference>
<dbReference type="PROSITE" id="PS00894">
    <property type="entry name" value="HTH_DEOR_1"/>
    <property type="match status" value="1"/>
</dbReference>
<evidence type="ECO:0000256" key="1">
    <source>
        <dbReference type="ARBA" id="ARBA00022491"/>
    </source>
</evidence>
<dbReference type="GO" id="GO:0003677">
    <property type="term" value="F:DNA binding"/>
    <property type="evidence" value="ECO:0007669"/>
    <property type="project" value="UniProtKB-KW"/>
</dbReference>
<dbReference type="PROSITE" id="PS51000">
    <property type="entry name" value="HTH_DEOR_2"/>
    <property type="match status" value="1"/>
</dbReference>
<dbReference type="InterPro" id="IPR050313">
    <property type="entry name" value="Carb_Metab_HTH_regulators"/>
</dbReference>
<dbReference type="Gene3D" id="1.10.10.10">
    <property type="entry name" value="Winged helix-like DNA-binding domain superfamily/Winged helix DNA-binding domain"/>
    <property type="match status" value="1"/>
</dbReference>
<dbReference type="Pfam" id="PF00455">
    <property type="entry name" value="DeoRC"/>
    <property type="match status" value="1"/>
</dbReference>
<evidence type="ECO:0000313" key="6">
    <source>
        <dbReference type="EMBL" id="ARC35211.1"/>
    </source>
</evidence>
<evidence type="ECO:0000256" key="3">
    <source>
        <dbReference type="ARBA" id="ARBA00023125"/>
    </source>
</evidence>
<dbReference type="Pfam" id="PF08220">
    <property type="entry name" value="HTH_DeoR"/>
    <property type="match status" value="1"/>
</dbReference>
<protein>
    <submittedName>
        <fullName evidence="6">DeoR/GlpR transcriptional regulator</fullName>
    </submittedName>
</protein>
<name>A0A1V0GN02_9RHOB</name>
<evidence type="ECO:0000256" key="2">
    <source>
        <dbReference type="ARBA" id="ARBA00023015"/>
    </source>
</evidence>
<evidence type="ECO:0000259" key="5">
    <source>
        <dbReference type="PROSITE" id="PS51000"/>
    </source>
</evidence>
<dbReference type="GO" id="GO:0003700">
    <property type="term" value="F:DNA-binding transcription factor activity"/>
    <property type="evidence" value="ECO:0007669"/>
    <property type="project" value="InterPro"/>
</dbReference>
<dbReference type="InterPro" id="IPR001034">
    <property type="entry name" value="DeoR_HTH"/>
</dbReference>
<keyword evidence="6" id="KW-0614">Plasmid</keyword>
<keyword evidence="7" id="KW-1185">Reference proteome</keyword>
<geneLocation type="plasmid" evidence="6 7">
    <name>unnamed1</name>
</geneLocation>
<dbReference type="eggNOG" id="COG1349">
    <property type="taxonomic scope" value="Bacteria"/>
</dbReference>